<comment type="caution">
    <text evidence="4">The sequence shown here is derived from an EMBL/GenBank/DDBJ whole genome shotgun (WGS) entry which is preliminary data.</text>
</comment>
<accession>X1L773</accession>
<dbReference type="PANTHER" id="PTHR30061">
    <property type="entry name" value="MALTOSE-BINDING PERIPLASMIC PROTEIN"/>
    <property type="match status" value="1"/>
</dbReference>
<dbReference type="GO" id="GO:0015768">
    <property type="term" value="P:maltose transport"/>
    <property type="evidence" value="ECO:0007669"/>
    <property type="project" value="TreeGrafter"/>
</dbReference>
<name>X1L773_9ZZZZ</name>
<evidence type="ECO:0008006" key="5">
    <source>
        <dbReference type="Google" id="ProtNLM"/>
    </source>
</evidence>
<evidence type="ECO:0000256" key="1">
    <source>
        <dbReference type="ARBA" id="ARBA00008520"/>
    </source>
</evidence>
<dbReference type="GO" id="GO:0042956">
    <property type="term" value="P:maltodextrin transmembrane transport"/>
    <property type="evidence" value="ECO:0007669"/>
    <property type="project" value="TreeGrafter"/>
</dbReference>
<dbReference type="Gene3D" id="3.40.190.10">
    <property type="entry name" value="Periplasmic binding protein-like II"/>
    <property type="match status" value="2"/>
</dbReference>
<proteinExistence type="inferred from homology"/>
<reference evidence="4" key="1">
    <citation type="journal article" date="2014" name="Front. Microbiol.">
        <title>High frequency of phylogenetically diverse reductive dehalogenase-homologous genes in deep subseafloor sedimentary metagenomes.</title>
        <authorList>
            <person name="Kawai M."/>
            <person name="Futagami T."/>
            <person name="Toyoda A."/>
            <person name="Takaki Y."/>
            <person name="Nishi S."/>
            <person name="Hori S."/>
            <person name="Arai W."/>
            <person name="Tsubouchi T."/>
            <person name="Morono Y."/>
            <person name="Uchiyama I."/>
            <person name="Ito T."/>
            <person name="Fujiyama A."/>
            <person name="Inagaki F."/>
            <person name="Takami H."/>
        </authorList>
    </citation>
    <scope>NUCLEOTIDE SEQUENCE</scope>
    <source>
        <strain evidence="4">Expedition CK06-06</strain>
    </source>
</reference>
<dbReference type="AlphaFoldDB" id="X1L773"/>
<dbReference type="GO" id="GO:1901982">
    <property type="term" value="F:maltose binding"/>
    <property type="evidence" value="ECO:0007669"/>
    <property type="project" value="TreeGrafter"/>
</dbReference>
<sequence>MVGNMLKVKSRAPVRLTIMSIALSLFFLLNTSSCNLINPQVEDDTGKAKEEVVEEGEGEITAGEKNIIQITLWDCLDPKERFALIESVDNFMVENEYIDIEIGHFRNREELEDQFEAASLAGAGPELMLIDFNSVQRLVPGNVVKEIVDEADYSLFLGGLVEISEYNNRNYVIPFRSFGFLALFYNKDLIDKPPMDFEEVIEYCKEVNNFKEWTYGFLLNASEPDWIIPFIGGYADWIVDYSSDSLTLDTNATVKTMEFLTYIYNEEKILPYNIEYGEINELFKSGNAHMIINNIRSIKEYQEAGLNFGVSKVPRAWQSNKYPTPLISGLGFIINLNCYGSELEAVNKFIQYMLTEEVQIDWTSNTDTFPVLENIDRNEKVRNDDIVYGAFQQAKLCRGKPHEELIRVIRDAIRDNVKNVISGDML</sequence>
<organism evidence="4">
    <name type="scientific">marine sediment metagenome</name>
    <dbReference type="NCBI Taxonomy" id="412755"/>
    <lineage>
        <taxon>unclassified sequences</taxon>
        <taxon>metagenomes</taxon>
        <taxon>ecological metagenomes</taxon>
    </lineage>
</organism>
<comment type="similarity">
    <text evidence="1">Belongs to the bacterial solute-binding protein 1 family.</text>
</comment>
<dbReference type="PANTHER" id="PTHR30061:SF50">
    <property type="entry name" value="MALTOSE_MALTODEXTRIN-BINDING PERIPLASMIC PROTEIN"/>
    <property type="match status" value="1"/>
</dbReference>
<keyword evidence="2" id="KW-0813">Transport</keyword>
<dbReference type="EMBL" id="BARV01000810">
    <property type="protein sequence ID" value="GAH89978.1"/>
    <property type="molecule type" value="Genomic_DNA"/>
</dbReference>
<feature type="non-terminal residue" evidence="4">
    <location>
        <position position="426"/>
    </location>
</feature>
<protein>
    <recommendedName>
        <fullName evidence="5">Extracellular solute-binding protein</fullName>
    </recommendedName>
</protein>
<evidence type="ECO:0000256" key="2">
    <source>
        <dbReference type="ARBA" id="ARBA00022448"/>
    </source>
</evidence>
<dbReference type="GO" id="GO:0055052">
    <property type="term" value="C:ATP-binding cassette (ABC) transporter complex, substrate-binding subunit-containing"/>
    <property type="evidence" value="ECO:0007669"/>
    <property type="project" value="TreeGrafter"/>
</dbReference>
<dbReference type="SUPFAM" id="SSF53850">
    <property type="entry name" value="Periplasmic binding protein-like II"/>
    <property type="match status" value="1"/>
</dbReference>
<evidence type="ECO:0000256" key="3">
    <source>
        <dbReference type="ARBA" id="ARBA00022729"/>
    </source>
</evidence>
<dbReference type="Pfam" id="PF13416">
    <property type="entry name" value="SBP_bac_8"/>
    <property type="match status" value="1"/>
</dbReference>
<gene>
    <name evidence="4" type="ORF">S06H3_02698</name>
</gene>
<dbReference type="InterPro" id="IPR006059">
    <property type="entry name" value="SBP"/>
</dbReference>
<evidence type="ECO:0000313" key="4">
    <source>
        <dbReference type="EMBL" id="GAH89978.1"/>
    </source>
</evidence>
<keyword evidence="3" id="KW-0732">Signal</keyword>